<dbReference type="AlphaFoldDB" id="A0A7M1XIG6"/>
<protein>
    <recommendedName>
        <fullName evidence="5">Lipoprotein</fullName>
    </recommendedName>
</protein>
<feature type="region of interest" description="Disordered" evidence="1">
    <location>
        <begin position="25"/>
        <end position="50"/>
    </location>
</feature>
<accession>A0A7M1XIG6</accession>
<dbReference type="Proteomes" id="UP000593591">
    <property type="component" value="Chromosome"/>
</dbReference>
<evidence type="ECO:0000313" key="3">
    <source>
        <dbReference type="EMBL" id="QOS39213.1"/>
    </source>
</evidence>
<sequence>MKKYKSFPIAISSLLLFGCVNNPSSTSTSTNNNSGFEVSSTSQTTNSSSSCTLITPDLVKEKLKASIDAANKKEAVELLSTNFTVDLDSSSTRTHTYYTPENEIDTTQGNNGKITKNATLTTKVNQGTFSAAADHLQGETKNDFLASLRVSSDYEVDYKSFDSSVNKTYSGDKATFSCYVEESAMYIDFDDEVVRSSIIDYLNDFGGMNLNPLMVPKYIKMENVLSSSTLWPLSVIDSQMVDDDLTDLFDDYDSLPSSAKSAISFTQDEENCHINININKVILATLPLLYQSIATNKLDPKSDTYEEEKQKIKNNVTKMNAIINKTTVNALKCDFAFNDNGYSYIAYEIDLVVQDYTFETGTTMNADNSYRKEEITIDQLSWKTSGVGNLLYNDEVTLLRHPDNPYASFDMEQLLNPSK</sequence>
<name>A0A7M1XIG6_9SPIR</name>
<evidence type="ECO:0000313" key="4">
    <source>
        <dbReference type="Proteomes" id="UP000593591"/>
    </source>
</evidence>
<evidence type="ECO:0000256" key="2">
    <source>
        <dbReference type="SAM" id="SignalP"/>
    </source>
</evidence>
<feature type="chain" id="PRO_5032694369" description="Lipoprotein" evidence="2">
    <location>
        <begin position="19"/>
        <end position="419"/>
    </location>
</feature>
<reference evidence="3 4" key="1">
    <citation type="submission" date="2018-08" db="EMBL/GenBank/DDBJ databases">
        <title>The first complete genome of Treponema rectale (CHPAT), a commensal spirochete of the bovine rectum.</title>
        <authorList>
            <person name="Staton G.J."/>
            <person name="Clegg S.R."/>
            <person name="Carter S.D."/>
            <person name="Radford A.D."/>
            <person name="Darby A."/>
            <person name="Hall N."/>
            <person name="Birtles R.J."/>
            <person name="Evans N.J."/>
        </authorList>
    </citation>
    <scope>NUCLEOTIDE SEQUENCE [LARGE SCALE GENOMIC DNA]</scope>
    <source>
        <strain evidence="3 4">CHPA</strain>
    </source>
</reference>
<dbReference type="KEGG" id="trc:DYE49_01585"/>
<keyword evidence="2" id="KW-0732">Signal</keyword>
<evidence type="ECO:0000256" key="1">
    <source>
        <dbReference type="SAM" id="MobiDB-lite"/>
    </source>
</evidence>
<evidence type="ECO:0008006" key="5">
    <source>
        <dbReference type="Google" id="ProtNLM"/>
    </source>
</evidence>
<feature type="signal peptide" evidence="2">
    <location>
        <begin position="1"/>
        <end position="18"/>
    </location>
</feature>
<proteinExistence type="predicted"/>
<dbReference type="EMBL" id="CP031517">
    <property type="protein sequence ID" value="QOS39213.1"/>
    <property type="molecule type" value="Genomic_DNA"/>
</dbReference>
<gene>
    <name evidence="3" type="ORF">DYE49_01585</name>
</gene>
<organism evidence="3 4">
    <name type="scientific">Treponema rectale</name>
    <dbReference type="NCBI Taxonomy" id="744512"/>
    <lineage>
        <taxon>Bacteria</taxon>
        <taxon>Pseudomonadati</taxon>
        <taxon>Spirochaetota</taxon>
        <taxon>Spirochaetia</taxon>
        <taxon>Spirochaetales</taxon>
        <taxon>Treponemataceae</taxon>
        <taxon>Treponema</taxon>
    </lineage>
</organism>
<dbReference type="PROSITE" id="PS51257">
    <property type="entry name" value="PROKAR_LIPOPROTEIN"/>
    <property type="match status" value="1"/>
</dbReference>